<feature type="transmembrane region" description="Helical" evidence="1">
    <location>
        <begin position="155"/>
        <end position="174"/>
    </location>
</feature>
<evidence type="ECO:0000256" key="1">
    <source>
        <dbReference type="SAM" id="Phobius"/>
    </source>
</evidence>
<accession>S1N4G3</accession>
<feature type="transmembrane region" description="Helical" evidence="1">
    <location>
        <begin position="200"/>
        <end position="220"/>
    </location>
</feature>
<organism evidence="2 3">
    <name type="scientific">Enterococcus columbae DSM 7374 = ATCC 51263</name>
    <dbReference type="NCBI Taxonomy" id="1121865"/>
    <lineage>
        <taxon>Bacteria</taxon>
        <taxon>Bacillati</taxon>
        <taxon>Bacillota</taxon>
        <taxon>Bacilli</taxon>
        <taxon>Lactobacillales</taxon>
        <taxon>Enterococcaceae</taxon>
        <taxon>Enterococcus</taxon>
    </lineage>
</organism>
<evidence type="ECO:0000313" key="3">
    <source>
        <dbReference type="Proteomes" id="UP000014113"/>
    </source>
</evidence>
<sequence length="229" mass="26223">MSKIVKSRLKNLSLLQLTIFILILLLVTPAFALALNEFIDGNLYENILFSIEFTFYGLPPFFALLLCLIQFPESMERIRLTKKLEFKVNLCCIASAAFTSAFVPIFALIILAIYHQTTQIFILGLMIEVYIRYLMMFVTIGLIQYLGTLWLKNKWYMAGFLMISFSCLAFLYYIRTDFGNLFKMAFFYLTPPVAESGHSLVAIIPVFVGSSGLLSVLCYFRLVTQEHLS</sequence>
<dbReference type="STRING" id="1121865.OMW_01065"/>
<feature type="transmembrane region" description="Helical" evidence="1">
    <location>
        <begin position="48"/>
        <end position="69"/>
    </location>
</feature>
<proteinExistence type="predicted"/>
<comment type="caution">
    <text evidence="2">The sequence shown here is derived from an EMBL/GenBank/DDBJ whole genome shotgun (WGS) entry which is preliminary data.</text>
</comment>
<protein>
    <submittedName>
        <fullName evidence="2">Uncharacterized protein</fullName>
    </submittedName>
</protein>
<feature type="transmembrane region" description="Helical" evidence="1">
    <location>
        <begin position="90"/>
        <end position="114"/>
    </location>
</feature>
<keyword evidence="3" id="KW-1185">Reference proteome</keyword>
<keyword evidence="1" id="KW-1133">Transmembrane helix</keyword>
<reference evidence="2 3" key="1">
    <citation type="submission" date="2013-03" db="EMBL/GenBank/DDBJ databases">
        <title>The Genome Sequence of Enterococcus columbae ATCC_51263 (PacBio/Illumina hybrid assembly).</title>
        <authorList>
            <consortium name="The Broad Institute Genomics Platform"/>
            <consortium name="The Broad Institute Genome Sequencing Center for Infectious Disease"/>
            <person name="Earl A."/>
            <person name="Russ C."/>
            <person name="Gilmore M."/>
            <person name="Surin D."/>
            <person name="Walker B."/>
            <person name="Young S."/>
            <person name="Zeng Q."/>
            <person name="Gargeya S."/>
            <person name="Fitzgerald M."/>
            <person name="Haas B."/>
            <person name="Abouelleil A."/>
            <person name="Allen A.W."/>
            <person name="Alvarado L."/>
            <person name="Arachchi H.M."/>
            <person name="Berlin A.M."/>
            <person name="Chapman S.B."/>
            <person name="Gainer-Dewar J."/>
            <person name="Goldberg J."/>
            <person name="Griggs A."/>
            <person name="Gujja S."/>
            <person name="Hansen M."/>
            <person name="Howarth C."/>
            <person name="Imamovic A."/>
            <person name="Ireland A."/>
            <person name="Larimer J."/>
            <person name="McCowan C."/>
            <person name="Murphy C."/>
            <person name="Pearson M."/>
            <person name="Poon T.W."/>
            <person name="Priest M."/>
            <person name="Roberts A."/>
            <person name="Saif S."/>
            <person name="Shea T."/>
            <person name="Sisk P."/>
            <person name="Sykes S."/>
            <person name="Wortman J."/>
            <person name="Nusbaum C."/>
            <person name="Birren B."/>
        </authorList>
    </citation>
    <scope>NUCLEOTIDE SEQUENCE [LARGE SCALE GENOMIC DNA]</scope>
    <source>
        <strain evidence="2 3">ATCC 51263</strain>
    </source>
</reference>
<dbReference type="RefSeq" id="WP_016183207.1">
    <property type="nucleotide sequence ID" value="NZ_JXKI01000001.1"/>
</dbReference>
<evidence type="ECO:0000313" key="2">
    <source>
        <dbReference type="EMBL" id="EOW80508.1"/>
    </source>
</evidence>
<keyword evidence="1" id="KW-0812">Transmembrane</keyword>
<keyword evidence="1" id="KW-0472">Membrane</keyword>
<name>S1N4G3_9ENTE</name>
<dbReference type="Proteomes" id="UP000014113">
    <property type="component" value="Unassembled WGS sequence"/>
</dbReference>
<dbReference type="PATRIC" id="fig|1121865.3.peg.1035"/>
<dbReference type="AlphaFoldDB" id="S1N4G3"/>
<feature type="transmembrane region" description="Helical" evidence="1">
    <location>
        <begin position="120"/>
        <end position="143"/>
    </location>
</feature>
<dbReference type="EMBL" id="ASWJ01000008">
    <property type="protein sequence ID" value="EOW80508.1"/>
    <property type="molecule type" value="Genomic_DNA"/>
</dbReference>
<gene>
    <name evidence="2" type="ORF">I568_01685</name>
</gene>